<dbReference type="EMBL" id="VULU01000039">
    <property type="protein sequence ID" value="MSS49985.1"/>
    <property type="molecule type" value="Genomic_DNA"/>
</dbReference>
<dbReference type="AlphaFoldDB" id="A0A7K0JIX4"/>
<reference evidence="1 2" key="1">
    <citation type="submission" date="2019-09" db="EMBL/GenBank/DDBJ databases">
        <title>In-depth cultivation of the pig gut microbiome towards novel bacterial diversity and tailored functional studies.</title>
        <authorList>
            <person name="Wylensek D."/>
            <person name="Hitch T.C.A."/>
            <person name="Clavel T."/>
        </authorList>
    </citation>
    <scope>NUCLEOTIDE SEQUENCE [LARGE SCALE GENOMIC DNA]</scope>
    <source>
        <strain evidence="1 2">WCA-389-WT-3C</strain>
    </source>
</reference>
<evidence type="ECO:0000313" key="1">
    <source>
        <dbReference type="EMBL" id="MSS49985.1"/>
    </source>
</evidence>
<protein>
    <submittedName>
        <fullName evidence="1">VRR-NUC domain-containing protein</fullName>
    </submittedName>
</protein>
<gene>
    <name evidence="1" type="ORF">FYJ30_17190</name>
</gene>
<dbReference type="Proteomes" id="UP000460950">
    <property type="component" value="Unassembled WGS sequence"/>
</dbReference>
<comment type="caution">
    <text evidence="1">The sequence shown here is derived from an EMBL/GenBank/DDBJ whole genome shotgun (WGS) entry which is preliminary data.</text>
</comment>
<name>A0A7K0JIX4_PHOVU</name>
<accession>A0A7K0JIX4</accession>
<evidence type="ECO:0000313" key="2">
    <source>
        <dbReference type="Proteomes" id="UP000460950"/>
    </source>
</evidence>
<dbReference type="GO" id="GO:0003676">
    <property type="term" value="F:nucleic acid binding"/>
    <property type="evidence" value="ECO:0007669"/>
    <property type="project" value="InterPro"/>
</dbReference>
<sequence>MSKSPEHDLQTRCVIWFHYRFPHLKPLFFSVPNGGYRNKAEAARLKAEGANAGVSDLILQLPAGKWSSLNIEMKAGSSQREEQKVYQTCVQASGGRYELCRSYEQFVDLVTEYISQVDGRVLERLRQIHLEREEEEKQKIRKQYQKRISKTLKP</sequence>
<dbReference type="RefSeq" id="WP_016270269.1">
    <property type="nucleotide sequence ID" value="NZ_CAXTGH010000003.1"/>
</dbReference>
<proteinExistence type="predicted"/>
<dbReference type="Gene3D" id="3.40.1350.10">
    <property type="match status" value="1"/>
</dbReference>
<dbReference type="InterPro" id="IPR011856">
    <property type="entry name" value="tRNA_endonuc-like_dom_sf"/>
</dbReference>
<organism evidence="1 2">
    <name type="scientific">Phocaeicola vulgatus</name>
    <name type="common">Bacteroides vulgatus</name>
    <dbReference type="NCBI Taxonomy" id="821"/>
    <lineage>
        <taxon>Bacteria</taxon>
        <taxon>Pseudomonadati</taxon>
        <taxon>Bacteroidota</taxon>
        <taxon>Bacteroidia</taxon>
        <taxon>Bacteroidales</taxon>
        <taxon>Bacteroidaceae</taxon>
        <taxon>Phocaeicola</taxon>
    </lineage>
</organism>